<dbReference type="EMBL" id="VORY01000030">
    <property type="protein sequence ID" value="TXD91915.1"/>
    <property type="molecule type" value="Genomic_DNA"/>
</dbReference>
<sequence>MQDAVEADEEISHADISPELTKHFRGIRMWLPLKLYGLKPFRASLEEKLHLTRYFYQEINQIKGFETGPEPELSVAMFRYIPIHEDANSFNKKLTQAIQKDGRIFLSSTTVNGVYWIRVAVVIFRTHLEQMYLLLKIIKEKVEELSN</sequence>
<dbReference type="OrthoDB" id="9803665at2"/>
<protein>
    <recommendedName>
        <fullName evidence="4">Amino acid decarboxylase</fullName>
    </recommendedName>
</protein>
<keyword evidence="3" id="KW-1185">Reference proteome</keyword>
<accession>A0A5C6ZQQ9</accession>
<dbReference type="Proteomes" id="UP000321367">
    <property type="component" value="Unassembled WGS sequence"/>
</dbReference>
<keyword evidence="1" id="KW-0456">Lyase</keyword>
<dbReference type="PANTHER" id="PTHR11999">
    <property type="entry name" value="GROUP II PYRIDOXAL-5-PHOSPHATE DECARBOXYLASE"/>
    <property type="match status" value="1"/>
</dbReference>
<dbReference type="InterPro" id="IPR015424">
    <property type="entry name" value="PyrdxlP-dep_Trfase"/>
</dbReference>
<proteinExistence type="predicted"/>
<organism evidence="2 3">
    <name type="scientific">Gillisia hiemivivida</name>
    <dbReference type="NCBI Taxonomy" id="291190"/>
    <lineage>
        <taxon>Bacteria</taxon>
        <taxon>Pseudomonadati</taxon>
        <taxon>Bacteroidota</taxon>
        <taxon>Flavobacteriia</taxon>
        <taxon>Flavobacteriales</taxon>
        <taxon>Flavobacteriaceae</taxon>
        <taxon>Gillisia</taxon>
    </lineage>
</organism>
<dbReference type="GO" id="GO:0005737">
    <property type="term" value="C:cytoplasm"/>
    <property type="evidence" value="ECO:0007669"/>
    <property type="project" value="TreeGrafter"/>
</dbReference>
<dbReference type="GO" id="GO:0016831">
    <property type="term" value="F:carboxy-lyase activity"/>
    <property type="evidence" value="ECO:0007669"/>
    <property type="project" value="UniProtKB-KW"/>
</dbReference>
<gene>
    <name evidence="2" type="ORF">ES724_15505</name>
</gene>
<dbReference type="InterPro" id="IPR010977">
    <property type="entry name" value="Aromatic_deC"/>
</dbReference>
<reference evidence="2 3" key="1">
    <citation type="submission" date="2019-08" db="EMBL/GenBank/DDBJ databases">
        <title>Genome sequence of Gillisia hiemivivida IC154 (type strain).</title>
        <authorList>
            <person name="Bowman J.P."/>
        </authorList>
    </citation>
    <scope>NUCLEOTIDE SEQUENCE [LARGE SCALE GENOMIC DNA]</scope>
    <source>
        <strain evidence="2 3">IC154</strain>
    </source>
</reference>
<evidence type="ECO:0000256" key="1">
    <source>
        <dbReference type="ARBA" id="ARBA00022793"/>
    </source>
</evidence>
<evidence type="ECO:0000313" key="3">
    <source>
        <dbReference type="Proteomes" id="UP000321367"/>
    </source>
</evidence>
<keyword evidence="1" id="KW-0210">Decarboxylase</keyword>
<dbReference type="AlphaFoldDB" id="A0A5C6ZQQ9"/>
<dbReference type="PANTHER" id="PTHR11999:SF70">
    <property type="entry name" value="MIP05841P"/>
    <property type="match status" value="1"/>
</dbReference>
<evidence type="ECO:0000313" key="2">
    <source>
        <dbReference type="EMBL" id="TXD91915.1"/>
    </source>
</evidence>
<dbReference type="SUPFAM" id="SSF53383">
    <property type="entry name" value="PLP-dependent transferases"/>
    <property type="match status" value="1"/>
</dbReference>
<comment type="caution">
    <text evidence="2">The sequence shown here is derived from an EMBL/GenBank/DDBJ whole genome shotgun (WGS) entry which is preliminary data.</text>
</comment>
<evidence type="ECO:0008006" key="4">
    <source>
        <dbReference type="Google" id="ProtNLM"/>
    </source>
</evidence>
<dbReference type="Gene3D" id="3.90.1150.170">
    <property type="match status" value="1"/>
</dbReference>
<name>A0A5C6ZQQ9_9FLAO</name>